<reference evidence="1 2" key="1">
    <citation type="submission" date="2019-08" db="EMBL/GenBank/DDBJ databases">
        <title>Isolation and enrichment of carboxydotrophic bacteria from anaerobic sludge for the production of bio-based chemicals from syngas.</title>
        <authorList>
            <person name="Antares A.L."/>
            <person name="Moreira J."/>
            <person name="Diender M."/>
            <person name="Parshina S.N."/>
            <person name="Stams A.J.M."/>
            <person name="Alves M."/>
            <person name="Alves J.I."/>
            <person name="Sousa D.Z."/>
        </authorList>
    </citation>
    <scope>NUCLEOTIDE SEQUENCE [LARGE SCALE GENOMIC DNA]</scope>
    <source>
        <strain evidence="1 2">JM</strain>
    </source>
</reference>
<evidence type="ECO:0000313" key="1">
    <source>
        <dbReference type="EMBL" id="TYC88346.1"/>
    </source>
</evidence>
<accession>A0A5D0WWJ7</accession>
<evidence type="ECO:0000313" key="2">
    <source>
        <dbReference type="Proteomes" id="UP000322619"/>
    </source>
</evidence>
<comment type="caution">
    <text evidence="1">The sequence shown here is derived from an EMBL/GenBank/DDBJ whole genome shotgun (WGS) entry which is preliminary data.</text>
</comment>
<gene>
    <name evidence="1" type="ORF">FXB42_01660</name>
</gene>
<protein>
    <submittedName>
        <fullName evidence="1">Uncharacterized protein</fullName>
    </submittedName>
</protein>
<name>A0A5D0WWJ7_9FIRM</name>
<proteinExistence type="predicted"/>
<dbReference type="EMBL" id="VSLA01000002">
    <property type="protein sequence ID" value="TYC88346.1"/>
    <property type="molecule type" value="Genomic_DNA"/>
</dbReference>
<dbReference type="Proteomes" id="UP000322619">
    <property type="component" value="Unassembled WGS sequence"/>
</dbReference>
<dbReference type="AlphaFoldDB" id="A0A5D0WWJ7"/>
<dbReference type="RefSeq" id="WP_148636435.1">
    <property type="nucleotide sequence ID" value="NZ_VSLA01000002.1"/>
</dbReference>
<sequence length="371" mass="42266">MLLEKKEYTESYKTEMYFFKDVDYRTLDNFQASDLSLMEGEKANGYKPLTNSPKVINAEYLNQQIAVIDTIIKEEYYNNWSRIVGDMVTNYQGISSITSQIGETERERKKFLIESVQYMGLDLAALQQKRQTLVGLLGGQPRNIALNELGLLSSGYVYTSIQPVEKVLSENMLPYVNTTFLKTASKVDQQSEGLLKVVNNDHIYVAFSMPSDMAIMGEAEVEALKTELMGTTDSGINQDYYEFLIKRVDQLYYFPKLRFKFDDQVYSGYFVDVIDEGGQKIVVLMLKDYVNDFAKVVIGKSDVFIQDYSAYEIPKSAVYTIGDETLIDTVTKGYFSDSFPVVVEKYNNGYAVLRTDENPNLSSGMRISIYP</sequence>
<organism evidence="1 2">
    <name type="scientific">Acetobacterium wieringae</name>
    <dbReference type="NCBI Taxonomy" id="52694"/>
    <lineage>
        <taxon>Bacteria</taxon>
        <taxon>Bacillati</taxon>
        <taxon>Bacillota</taxon>
        <taxon>Clostridia</taxon>
        <taxon>Eubacteriales</taxon>
        <taxon>Eubacteriaceae</taxon>
        <taxon>Acetobacterium</taxon>
    </lineage>
</organism>